<comment type="caution">
    <text evidence="1">The sequence shown here is derived from an EMBL/GenBank/DDBJ whole genome shotgun (WGS) entry which is preliminary data.</text>
</comment>
<name>A0A2S3X9Y4_PSEPU</name>
<evidence type="ECO:0000313" key="2">
    <source>
        <dbReference type="Proteomes" id="UP000237230"/>
    </source>
</evidence>
<sequence length="197" mass="21522">MMPGRRYPLSTRCKNQTVQRVIGVSPKPRGLQIVMPFRIRTLIIEAQDIAGWIVFVMQITDQQATQRMACRASGQVSLEARDSSVIFISVDDAVTSHLLQQSGIRGITRLAQGDGFLDLATLHVTDPRLLACAADAVTLEGSDTGGMSGTQQGAGGVELIQNFQGSLNIFFCGTRPIRLFYCNLQKALLERQGLARQ</sequence>
<proteinExistence type="predicted"/>
<reference evidence="1 2" key="1">
    <citation type="submission" date="2016-08" db="EMBL/GenBank/DDBJ databases">
        <authorList>
            <person name="Seilhamer J.J."/>
        </authorList>
    </citation>
    <scope>NUCLEOTIDE SEQUENCE [LARGE SCALE GENOMIC DNA]</scope>
    <source>
        <strain evidence="1 2">KH-21-114</strain>
    </source>
</reference>
<organism evidence="1 2">
    <name type="scientific">Pseudomonas putida</name>
    <name type="common">Arthrobacter siderocapsulatus</name>
    <dbReference type="NCBI Taxonomy" id="303"/>
    <lineage>
        <taxon>Bacteria</taxon>
        <taxon>Pseudomonadati</taxon>
        <taxon>Pseudomonadota</taxon>
        <taxon>Gammaproteobacteria</taxon>
        <taxon>Pseudomonadales</taxon>
        <taxon>Pseudomonadaceae</taxon>
        <taxon>Pseudomonas</taxon>
    </lineage>
</organism>
<dbReference type="AlphaFoldDB" id="A0A2S3X9Y4"/>
<accession>A0A2S3X9Y4</accession>
<evidence type="ECO:0000313" key="1">
    <source>
        <dbReference type="EMBL" id="POG12233.1"/>
    </source>
</evidence>
<dbReference type="EMBL" id="MINH01000016">
    <property type="protein sequence ID" value="POG12233.1"/>
    <property type="molecule type" value="Genomic_DNA"/>
</dbReference>
<protein>
    <submittedName>
        <fullName evidence="1">Uncharacterized protein</fullName>
    </submittedName>
</protein>
<dbReference type="Proteomes" id="UP000237230">
    <property type="component" value="Unassembled WGS sequence"/>
</dbReference>
<reference evidence="1 2" key="2">
    <citation type="submission" date="2018-03" db="EMBL/GenBank/DDBJ databases">
        <title>Draft genome of Pseudomonas putida strain KH-21-114.</title>
        <authorList>
            <person name="Yoshizawa S."/>
            <person name="Khan N.H."/>
            <person name="Nishimura M."/>
            <person name="Chiura H.X."/>
            <person name="Ogura Y."/>
            <person name="Hayashi T."/>
            <person name="Kogure K."/>
        </authorList>
    </citation>
    <scope>NUCLEOTIDE SEQUENCE [LARGE SCALE GENOMIC DNA]</scope>
    <source>
        <strain evidence="1 2">KH-21-114</strain>
    </source>
</reference>
<gene>
    <name evidence="1" type="ORF">BGP84_02815</name>
</gene>